<dbReference type="InterPro" id="IPR012340">
    <property type="entry name" value="NA-bd_OB-fold"/>
</dbReference>
<evidence type="ECO:0000313" key="13">
    <source>
        <dbReference type="Proteomes" id="UP000285138"/>
    </source>
</evidence>
<dbReference type="InterPro" id="IPR005840">
    <property type="entry name" value="Ribosomal_uS12_MeSTrfase_RimO"/>
</dbReference>
<proteinExistence type="inferred from homology"/>
<dbReference type="GO" id="GO:0005829">
    <property type="term" value="C:cytosol"/>
    <property type="evidence" value="ECO:0007669"/>
    <property type="project" value="TreeGrafter"/>
</dbReference>
<comment type="subcellular location">
    <subcellularLocation>
        <location evidence="8">Cytoplasm</location>
    </subcellularLocation>
</comment>
<evidence type="ECO:0000259" key="9">
    <source>
        <dbReference type="PROSITE" id="PS50926"/>
    </source>
</evidence>
<sequence length="449" mass="51111">MEELKVGIVSLGCAKNLVDTEIMLGIVNREGYAISNQVEKADIIIVNTCGFIGDAKEESINSILEMAEYKEKGSCQVLIATGCLTQRYGKELLQEIPELDGIIGTGDYQHIAQVIEDVLKGKKILSINKRGFLYDHTYPRILSGPPHRAYVKVAEGCSHRCAFCVIPQLRGKYQSREPDSVLAEVKDLSKKGVKEVNFIAQDTTAYGKDLGSARINLSYLLKELSKIEGIYWFRILYGYPREITSQLIEVIAEVNKICNYIDIPLQHSHQDILKKMKRPLDKEESKELVFRLRERIPGIIIRSTFMVGFPGEKDEHFLDLYRFMKEMEFDRAGVFLYSREDGTRAAKMKDQVAEKVKLERFKALMELQQEISLKKNQSFVSKSLEVLVEGKISPGLFYGRFYGQAPEVDGVVYINSSRQLIPGQMIKTRITRSYTYDLEGEEEIEGKIN</sequence>
<keyword evidence="4 8" id="KW-0949">S-adenosyl-L-methionine</keyword>
<keyword evidence="3 8" id="KW-0808">Transferase</keyword>
<dbReference type="SMART" id="SM00729">
    <property type="entry name" value="Elp3"/>
    <property type="match status" value="1"/>
</dbReference>
<organism evidence="12 13">
    <name type="scientific">Candidatus Syntrophonatronum acetioxidans</name>
    <dbReference type="NCBI Taxonomy" id="1795816"/>
    <lineage>
        <taxon>Bacteria</taxon>
        <taxon>Bacillati</taxon>
        <taxon>Bacillota</taxon>
        <taxon>Clostridia</taxon>
        <taxon>Eubacteriales</taxon>
        <taxon>Syntrophomonadaceae</taxon>
        <taxon>Candidatus Syntrophonatronum</taxon>
    </lineage>
</organism>
<keyword evidence="7 8" id="KW-0411">Iron-sulfur</keyword>
<dbReference type="NCBIfam" id="TIGR01125">
    <property type="entry name" value="30S ribosomal protein S12 methylthiotransferase RimO"/>
    <property type="match status" value="1"/>
</dbReference>
<dbReference type="SFLD" id="SFLDF00274">
    <property type="entry name" value="ribosomal_protein_S12_methylth"/>
    <property type="match status" value="1"/>
</dbReference>
<feature type="domain" description="TRAM" evidence="9">
    <location>
        <begin position="377"/>
        <end position="444"/>
    </location>
</feature>
<feature type="domain" description="Radical SAM core" evidence="11">
    <location>
        <begin position="143"/>
        <end position="374"/>
    </location>
</feature>
<dbReference type="GO" id="GO:0140101">
    <property type="term" value="F:catalytic activity, acting on a tRNA"/>
    <property type="evidence" value="ECO:0007669"/>
    <property type="project" value="UniProtKB-ARBA"/>
</dbReference>
<comment type="caution">
    <text evidence="12">The sequence shown here is derived from an EMBL/GenBank/DDBJ whole genome shotgun (WGS) entry which is preliminary data.</text>
</comment>
<accession>A0A424YE17</accession>
<keyword evidence="6 8" id="KW-0408">Iron</keyword>
<dbReference type="PROSITE" id="PS01278">
    <property type="entry name" value="MTTASE_RADICAL"/>
    <property type="match status" value="1"/>
</dbReference>
<dbReference type="AlphaFoldDB" id="A0A424YE17"/>
<evidence type="ECO:0000259" key="11">
    <source>
        <dbReference type="PROSITE" id="PS51918"/>
    </source>
</evidence>
<dbReference type="InterPro" id="IPR002792">
    <property type="entry name" value="TRAM_dom"/>
</dbReference>
<dbReference type="CDD" id="cd01335">
    <property type="entry name" value="Radical_SAM"/>
    <property type="match status" value="1"/>
</dbReference>
<keyword evidence="2 8" id="KW-0963">Cytoplasm</keyword>
<dbReference type="EMBL" id="QZAA01000160">
    <property type="protein sequence ID" value="RQD75411.1"/>
    <property type="molecule type" value="Genomic_DNA"/>
</dbReference>
<dbReference type="InterPro" id="IPR058240">
    <property type="entry name" value="rSAM_sf"/>
</dbReference>
<dbReference type="Gene3D" id="3.80.30.20">
    <property type="entry name" value="tm_1862 like domain"/>
    <property type="match status" value="1"/>
</dbReference>
<dbReference type="InterPro" id="IPR007197">
    <property type="entry name" value="rSAM"/>
</dbReference>
<name>A0A424YE17_9FIRM</name>
<feature type="domain" description="MTTase N-terminal" evidence="10">
    <location>
        <begin position="4"/>
        <end position="120"/>
    </location>
</feature>
<evidence type="ECO:0000259" key="10">
    <source>
        <dbReference type="PROSITE" id="PS51449"/>
    </source>
</evidence>
<dbReference type="GO" id="GO:0046872">
    <property type="term" value="F:metal ion binding"/>
    <property type="evidence" value="ECO:0007669"/>
    <property type="project" value="UniProtKB-KW"/>
</dbReference>
<dbReference type="NCBIfam" id="TIGR00089">
    <property type="entry name" value="MiaB/RimO family radical SAM methylthiotransferase"/>
    <property type="match status" value="1"/>
</dbReference>
<evidence type="ECO:0000256" key="1">
    <source>
        <dbReference type="ARBA" id="ARBA00022485"/>
    </source>
</evidence>
<comment type="function">
    <text evidence="8">Catalyzes the methylthiolation of an aspartic acid residue of ribosomal protein uS12.</text>
</comment>
<dbReference type="PROSITE" id="PS51449">
    <property type="entry name" value="MTTASE_N"/>
    <property type="match status" value="1"/>
</dbReference>
<comment type="catalytic activity">
    <reaction evidence="8">
        <text>L-aspartate(89)-[ribosomal protein uS12]-hydrogen + (sulfur carrier)-SH + AH2 + 2 S-adenosyl-L-methionine = 3-methylsulfanyl-L-aspartate(89)-[ribosomal protein uS12]-hydrogen + (sulfur carrier)-H + 5'-deoxyadenosine + L-methionine + A + S-adenosyl-L-homocysteine + 2 H(+)</text>
        <dbReference type="Rhea" id="RHEA:37087"/>
        <dbReference type="Rhea" id="RHEA-COMP:10460"/>
        <dbReference type="Rhea" id="RHEA-COMP:10461"/>
        <dbReference type="Rhea" id="RHEA-COMP:14737"/>
        <dbReference type="Rhea" id="RHEA-COMP:14739"/>
        <dbReference type="ChEBI" id="CHEBI:13193"/>
        <dbReference type="ChEBI" id="CHEBI:15378"/>
        <dbReference type="ChEBI" id="CHEBI:17319"/>
        <dbReference type="ChEBI" id="CHEBI:17499"/>
        <dbReference type="ChEBI" id="CHEBI:29917"/>
        <dbReference type="ChEBI" id="CHEBI:29961"/>
        <dbReference type="ChEBI" id="CHEBI:57844"/>
        <dbReference type="ChEBI" id="CHEBI:57856"/>
        <dbReference type="ChEBI" id="CHEBI:59789"/>
        <dbReference type="ChEBI" id="CHEBI:64428"/>
        <dbReference type="ChEBI" id="CHEBI:73599"/>
        <dbReference type="EC" id="2.8.4.4"/>
    </reaction>
</comment>
<evidence type="ECO:0000256" key="4">
    <source>
        <dbReference type="ARBA" id="ARBA00022691"/>
    </source>
</evidence>
<dbReference type="InterPro" id="IPR013848">
    <property type="entry name" value="Methylthiotransferase_N"/>
</dbReference>
<dbReference type="Gene3D" id="3.40.50.12160">
    <property type="entry name" value="Methylthiotransferase, N-terminal domain"/>
    <property type="match status" value="1"/>
</dbReference>
<dbReference type="GO" id="GO:0005840">
    <property type="term" value="C:ribosome"/>
    <property type="evidence" value="ECO:0007669"/>
    <property type="project" value="UniProtKB-KW"/>
</dbReference>
<keyword evidence="5 8" id="KW-0479">Metal-binding</keyword>
<dbReference type="EC" id="2.8.4.4" evidence="8"/>
<dbReference type="HAMAP" id="MF_01865">
    <property type="entry name" value="MTTase_RimO"/>
    <property type="match status" value="1"/>
</dbReference>
<keyword evidence="12" id="KW-0689">Ribosomal protein</keyword>
<dbReference type="InterPro" id="IPR023404">
    <property type="entry name" value="rSAM_horseshoe"/>
</dbReference>
<comment type="similarity">
    <text evidence="8">Belongs to the methylthiotransferase family. RimO subfamily.</text>
</comment>
<comment type="cofactor">
    <cofactor evidence="8">
        <name>[4Fe-4S] cluster</name>
        <dbReference type="ChEBI" id="CHEBI:49883"/>
    </cofactor>
    <text evidence="8">Binds 2 [4Fe-4S] clusters. One cluster is coordinated with 3 cysteines and an exchangeable S-adenosyl-L-methionine.</text>
</comment>
<feature type="binding site" evidence="8">
    <location>
        <position position="157"/>
    </location>
    <ligand>
        <name>[4Fe-4S] cluster</name>
        <dbReference type="ChEBI" id="CHEBI:49883"/>
        <label>2</label>
        <note>4Fe-4S-S-AdoMet</note>
    </ligand>
</feature>
<dbReference type="Pfam" id="PF18693">
    <property type="entry name" value="TRAM_2"/>
    <property type="match status" value="1"/>
</dbReference>
<dbReference type="GO" id="GO:0051539">
    <property type="term" value="F:4 iron, 4 sulfur cluster binding"/>
    <property type="evidence" value="ECO:0007669"/>
    <property type="project" value="UniProtKB-UniRule"/>
</dbReference>
<evidence type="ECO:0000256" key="6">
    <source>
        <dbReference type="ARBA" id="ARBA00023004"/>
    </source>
</evidence>
<feature type="binding site" evidence="8">
    <location>
        <position position="161"/>
    </location>
    <ligand>
        <name>[4Fe-4S] cluster</name>
        <dbReference type="ChEBI" id="CHEBI:49883"/>
        <label>2</label>
        <note>4Fe-4S-S-AdoMet</note>
    </ligand>
</feature>
<dbReference type="InterPro" id="IPR006638">
    <property type="entry name" value="Elp3/MiaA/NifB-like_rSAM"/>
</dbReference>
<evidence type="ECO:0000313" key="12">
    <source>
        <dbReference type="EMBL" id="RQD75411.1"/>
    </source>
</evidence>
<evidence type="ECO:0000256" key="8">
    <source>
        <dbReference type="HAMAP-Rule" id="MF_01865"/>
    </source>
</evidence>
<evidence type="ECO:0000256" key="2">
    <source>
        <dbReference type="ARBA" id="ARBA00022490"/>
    </source>
</evidence>
<dbReference type="Proteomes" id="UP000285138">
    <property type="component" value="Unassembled WGS sequence"/>
</dbReference>
<feature type="binding site" evidence="8">
    <location>
        <position position="83"/>
    </location>
    <ligand>
        <name>[4Fe-4S] cluster</name>
        <dbReference type="ChEBI" id="CHEBI:49883"/>
        <label>1</label>
    </ligand>
</feature>
<dbReference type="InterPro" id="IPR038135">
    <property type="entry name" value="Methylthiotransferase_N_sf"/>
</dbReference>
<dbReference type="SFLD" id="SFLDG01061">
    <property type="entry name" value="methylthiotransferase"/>
    <property type="match status" value="1"/>
</dbReference>
<feature type="binding site" evidence="8">
    <location>
        <position position="164"/>
    </location>
    <ligand>
        <name>[4Fe-4S] cluster</name>
        <dbReference type="ChEBI" id="CHEBI:49883"/>
        <label>2</label>
        <note>4Fe-4S-S-AdoMet</note>
    </ligand>
</feature>
<dbReference type="Gene3D" id="2.40.50.140">
    <property type="entry name" value="Nucleic acid-binding proteins"/>
    <property type="match status" value="1"/>
</dbReference>
<dbReference type="GO" id="GO:0035600">
    <property type="term" value="P:tRNA methylthiolation"/>
    <property type="evidence" value="ECO:0007669"/>
    <property type="project" value="UniProtKB-ARBA"/>
</dbReference>
<dbReference type="PANTHER" id="PTHR43837">
    <property type="entry name" value="RIBOSOMAL PROTEIN S12 METHYLTHIOTRANSFERASE RIMO"/>
    <property type="match status" value="1"/>
</dbReference>
<dbReference type="FunFam" id="3.80.30.20:FF:000001">
    <property type="entry name" value="tRNA-2-methylthio-N(6)-dimethylallyladenosine synthase 2"/>
    <property type="match status" value="1"/>
</dbReference>
<feature type="binding site" evidence="8">
    <location>
        <position position="13"/>
    </location>
    <ligand>
        <name>[4Fe-4S] cluster</name>
        <dbReference type="ChEBI" id="CHEBI:49883"/>
        <label>1</label>
    </ligand>
</feature>
<gene>
    <name evidence="8 12" type="primary">rimO</name>
    <name evidence="12" type="ORF">D5R97_06050</name>
</gene>
<dbReference type="Pfam" id="PF04055">
    <property type="entry name" value="Radical_SAM"/>
    <property type="match status" value="1"/>
</dbReference>
<reference evidence="12 13" key="1">
    <citation type="submission" date="2018-08" db="EMBL/GenBank/DDBJ databases">
        <title>The metabolism and importance of syntrophic acetate oxidation coupled to methane or sulfide production in haloalkaline environments.</title>
        <authorList>
            <person name="Timmers P.H.A."/>
            <person name="Vavourakis C.D."/>
            <person name="Sorokin D.Y."/>
            <person name="Sinninghe Damste J.S."/>
            <person name="Muyzer G."/>
            <person name="Stams A.J.M."/>
            <person name="Plugge C.M."/>
        </authorList>
    </citation>
    <scope>NUCLEOTIDE SEQUENCE [LARGE SCALE GENOMIC DNA]</scope>
    <source>
        <strain evidence="12">MSAO_Bac1</strain>
    </source>
</reference>
<dbReference type="PROSITE" id="PS51918">
    <property type="entry name" value="RADICAL_SAM"/>
    <property type="match status" value="1"/>
</dbReference>
<evidence type="ECO:0000256" key="5">
    <source>
        <dbReference type="ARBA" id="ARBA00022723"/>
    </source>
</evidence>
<dbReference type="SFLD" id="SFLDG01082">
    <property type="entry name" value="B12-binding_domain_containing"/>
    <property type="match status" value="1"/>
</dbReference>
<dbReference type="GO" id="GO:0035599">
    <property type="term" value="F:aspartic acid methylthiotransferase activity"/>
    <property type="evidence" value="ECO:0007669"/>
    <property type="project" value="TreeGrafter"/>
</dbReference>
<protein>
    <recommendedName>
        <fullName evidence="8">Ribosomal protein uS12 methylthiotransferase RimO</fullName>
        <shortName evidence="8">uS12 MTTase</shortName>
        <shortName evidence="8">uS12 methylthiotransferase</shortName>
        <ecNumber evidence="8">2.8.4.4</ecNumber>
    </recommendedName>
    <alternativeName>
        <fullName evidence="8">Ribosomal protein uS12 (aspartate-C(3))-methylthiotransferase</fullName>
    </alternativeName>
    <alternativeName>
        <fullName evidence="8">Ribosome maturation factor RimO</fullName>
    </alternativeName>
</protein>
<evidence type="ECO:0000256" key="7">
    <source>
        <dbReference type="ARBA" id="ARBA00023014"/>
    </source>
</evidence>
<dbReference type="GO" id="GO:0103039">
    <property type="term" value="F:protein methylthiotransferase activity"/>
    <property type="evidence" value="ECO:0007669"/>
    <property type="project" value="UniProtKB-EC"/>
</dbReference>
<feature type="binding site" evidence="8">
    <location>
        <position position="49"/>
    </location>
    <ligand>
        <name>[4Fe-4S] cluster</name>
        <dbReference type="ChEBI" id="CHEBI:49883"/>
        <label>1</label>
    </ligand>
</feature>
<dbReference type="InterPro" id="IPR005839">
    <property type="entry name" value="Methylthiotransferase"/>
</dbReference>
<dbReference type="InterPro" id="IPR020612">
    <property type="entry name" value="Methylthiotransferase_CS"/>
</dbReference>
<keyword evidence="1 8" id="KW-0004">4Fe-4S</keyword>
<dbReference type="PANTHER" id="PTHR43837:SF1">
    <property type="entry name" value="RIBOSOMAL PROTEIN US12 METHYLTHIOTRANSFERASE RIMO"/>
    <property type="match status" value="1"/>
</dbReference>
<dbReference type="PROSITE" id="PS50926">
    <property type="entry name" value="TRAM"/>
    <property type="match status" value="1"/>
</dbReference>
<dbReference type="SUPFAM" id="SSF102114">
    <property type="entry name" value="Radical SAM enzymes"/>
    <property type="match status" value="1"/>
</dbReference>
<keyword evidence="12" id="KW-0687">Ribonucleoprotein</keyword>
<evidence type="ECO:0000256" key="3">
    <source>
        <dbReference type="ARBA" id="ARBA00022679"/>
    </source>
</evidence>
<dbReference type="Pfam" id="PF00919">
    <property type="entry name" value="UPF0004"/>
    <property type="match status" value="1"/>
</dbReference>
<dbReference type="SFLD" id="SFLDS00029">
    <property type="entry name" value="Radical_SAM"/>
    <property type="match status" value="1"/>
</dbReference>